<dbReference type="Proteomes" id="UP000033166">
    <property type="component" value="Chromosome I"/>
</dbReference>
<evidence type="ECO:0000313" key="9">
    <source>
        <dbReference type="EMBL" id="CEN27443.1"/>
    </source>
</evidence>
<dbReference type="GO" id="GO:0016020">
    <property type="term" value="C:membrane"/>
    <property type="evidence" value="ECO:0007669"/>
    <property type="project" value="UniProtKB-SubCell"/>
</dbReference>
<keyword evidence="3 8" id="KW-0812">Transmembrane</keyword>
<dbReference type="InterPro" id="IPR001901">
    <property type="entry name" value="Translocase_SecE/Sec61-g"/>
</dbReference>
<keyword evidence="2" id="KW-0813">Transport</keyword>
<dbReference type="GO" id="GO:0009306">
    <property type="term" value="P:protein secretion"/>
    <property type="evidence" value="ECO:0007669"/>
    <property type="project" value="InterPro"/>
</dbReference>
<dbReference type="GO" id="GO:0006605">
    <property type="term" value="P:protein targeting"/>
    <property type="evidence" value="ECO:0007669"/>
    <property type="project" value="InterPro"/>
</dbReference>
<organism evidence="9 10">
    <name type="scientific">Pseudolactococcus piscium MKFS47</name>
    <dbReference type="NCBI Taxonomy" id="297352"/>
    <lineage>
        <taxon>Bacteria</taxon>
        <taxon>Bacillati</taxon>
        <taxon>Bacillota</taxon>
        <taxon>Bacilli</taxon>
        <taxon>Lactobacillales</taxon>
        <taxon>Streptococcaceae</taxon>
        <taxon>Pseudolactococcus</taxon>
    </lineage>
</organism>
<evidence type="ECO:0000313" key="10">
    <source>
        <dbReference type="Proteomes" id="UP000033166"/>
    </source>
</evidence>
<keyword evidence="5 8" id="KW-1133">Transmembrane helix</keyword>
<reference evidence="10" key="1">
    <citation type="submission" date="2015-01" db="EMBL/GenBank/DDBJ databases">
        <authorList>
            <person name="Andreevskaya M."/>
        </authorList>
    </citation>
    <scope>NUCLEOTIDE SEQUENCE [LARGE SCALE GENOMIC DNA]</scope>
    <source>
        <strain evidence="10">MKFS47</strain>
    </source>
</reference>
<dbReference type="EMBL" id="LN774769">
    <property type="protein sequence ID" value="CEN27443.1"/>
    <property type="molecule type" value="Genomic_DNA"/>
</dbReference>
<accession>A0A0D6DUJ6</accession>
<gene>
    <name evidence="9" type="primary">secE</name>
    <name evidence="9" type="ORF">LACPI_0243</name>
</gene>
<dbReference type="InterPro" id="IPR005807">
    <property type="entry name" value="SecE_bac"/>
</dbReference>
<dbReference type="HOGENOM" id="CLU_113663_8_1_9"/>
<name>A0A0D6DUJ6_9LACT</name>
<proteinExistence type="predicted"/>
<keyword evidence="6" id="KW-0811">Translocation</keyword>
<dbReference type="GO" id="GO:0008320">
    <property type="term" value="F:protein transmembrane transporter activity"/>
    <property type="evidence" value="ECO:0007669"/>
    <property type="project" value="InterPro"/>
</dbReference>
<dbReference type="GO" id="GO:0006886">
    <property type="term" value="P:intracellular protein transport"/>
    <property type="evidence" value="ECO:0007669"/>
    <property type="project" value="InterPro"/>
</dbReference>
<evidence type="ECO:0000256" key="7">
    <source>
        <dbReference type="ARBA" id="ARBA00023136"/>
    </source>
</evidence>
<evidence type="ECO:0000256" key="4">
    <source>
        <dbReference type="ARBA" id="ARBA00022927"/>
    </source>
</evidence>
<evidence type="ECO:0000256" key="2">
    <source>
        <dbReference type="ARBA" id="ARBA00022448"/>
    </source>
</evidence>
<keyword evidence="7 8" id="KW-0472">Membrane</keyword>
<feature type="transmembrane region" description="Helical" evidence="8">
    <location>
        <begin position="30"/>
        <end position="48"/>
    </location>
</feature>
<sequence length="64" mass="7497">MFKFINSIVTEMKLVTWPTRSEATKDFGMVLQYSAFFMIFIVIFDWLVKSGVTQIVKMLVPMIK</sequence>
<dbReference type="Pfam" id="PF00584">
    <property type="entry name" value="SecE"/>
    <property type="match status" value="1"/>
</dbReference>
<dbReference type="STRING" id="1364.LP2241_10221"/>
<evidence type="ECO:0000256" key="3">
    <source>
        <dbReference type="ARBA" id="ARBA00022692"/>
    </source>
</evidence>
<evidence type="ECO:0000256" key="6">
    <source>
        <dbReference type="ARBA" id="ARBA00023010"/>
    </source>
</evidence>
<evidence type="ECO:0000256" key="1">
    <source>
        <dbReference type="ARBA" id="ARBA00004370"/>
    </source>
</evidence>
<comment type="subcellular location">
    <subcellularLocation>
        <location evidence="1">Membrane</location>
    </subcellularLocation>
</comment>
<dbReference type="KEGG" id="lpk:LACPI_0243"/>
<dbReference type="NCBIfam" id="TIGR00964">
    <property type="entry name" value="secE_bact"/>
    <property type="match status" value="1"/>
</dbReference>
<dbReference type="RefSeq" id="WP_047914725.1">
    <property type="nucleotide sequence ID" value="NZ_LN774769.1"/>
</dbReference>
<evidence type="ECO:0000256" key="8">
    <source>
        <dbReference type="SAM" id="Phobius"/>
    </source>
</evidence>
<keyword evidence="4" id="KW-0653">Protein transport</keyword>
<dbReference type="Gene3D" id="1.20.5.1030">
    <property type="entry name" value="Preprotein translocase secy subunit"/>
    <property type="match status" value="1"/>
</dbReference>
<dbReference type="AlphaFoldDB" id="A0A0D6DUJ6"/>
<protein>
    <submittedName>
        <fullName evidence="9">Preprotein translocase subunit SecE</fullName>
    </submittedName>
</protein>
<evidence type="ECO:0000256" key="5">
    <source>
        <dbReference type="ARBA" id="ARBA00022989"/>
    </source>
</evidence>
<dbReference type="InterPro" id="IPR038379">
    <property type="entry name" value="SecE_sf"/>
</dbReference>